<dbReference type="EMBL" id="JAAIMP010000019">
    <property type="protein sequence ID" value="NSC77941.1"/>
    <property type="molecule type" value="Genomic_DNA"/>
</dbReference>
<proteinExistence type="predicted"/>
<feature type="transmembrane region" description="Helical" evidence="1">
    <location>
        <begin position="221"/>
        <end position="239"/>
    </location>
</feature>
<dbReference type="Proteomes" id="UP001193756">
    <property type="component" value="Unassembled WGS sequence"/>
</dbReference>
<reference evidence="2 4" key="1">
    <citation type="submission" date="2015-09" db="EMBL/GenBank/DDBJ databases">
        <authorList>
            <consortium name="Pathogen Informatics"/>
        </authorList>
    </citation>
    <scope>NUCLEOTIDE SEQUENCE [LARGE SCALE GENOMIC DNA]</scope>
    <source>
        <strain evidence="2 4">2789STDY5834968</strain>
    </source>
</reference>
<name>A0A173VRR3_9FIRM</name>
<dbReference type="AlphaFoldDB" id="A0A173VRR3"/>
<keyword evidence="1" id="KW-1133">Transmembrane helix</keyword>
<evidence type="ECO:0000313" key="2">
    <source>
        <dbReference type="EMBL" id="CUN29714.1"/>
    </source>
</evidence>
<protein>
    <submittedName>
        <fullName evidence="3">ABC transporter permease</fullName>
    </submittedName>
    <submittedName>
        <fullName evidence="2">ABC-2 family transporter protein</fullName>
    </submittedName>
</protein>
<evidence type="ECO:0000313" key="4">
    <source>
        <dbReference type="Proteomes" id="UP000095673"/>
    </source>
</evidence>
<feature type="transmembrane region" description="Helical" evidence="1">
    <location>
        <begin position="172"/>
        <end position="189"/>
    </location>
</feature>
<dbReference type="EMBL" id="CYXM01000029">
    <property type="protein sequence ID" value="CUN29714.1"/>
    <property type="molecule type" value="Genomic_DNA"/>
</dbReference>
<dbReference type="Proteomes" id="UP000095673">
    <property type="component" value="Unassembled WGS sequence"/>
</dbReference>
<reference evidence="3" key="3">
    <citation type="submission" date="2020-02" db="EMBL/GenBank/DDBJ databases">
        <authorList>
            <person name="Littmann E."/>
            <person name="Sorbara M."/>
        </authorList>
    </citation>
    <scope>NUCLEOTIDE SEQUENCE</scope>
    <source>
        <strain evidence="3">MSK.16.45</strain>
    </source>
</reference>
<keyword evidence="1" id="KW-0472">Membrane</keyword>
<accession>A0A173VRR3</accession>
<keyword evidence="1" id="KW-0812">Transmembrane</keyword>
<feature type="transmembrane region" description="Helical" evidence="1">
    <location>
        <begin position="144"/>
        <end position="165"/>
    </location>
</feature>
<feature type="transmembrane region" description="Helical" evidence="1">
    <location>
        <begin position="66"/>
        <end position="85"/>
    </location>
</feature>
<evidence type="ECO:0000313" key="3">
    <source>
        <dbReference type="EMBL" id="NSC77941.1"/>
    </source>
</evidence>
<evidence type="ECO:0000256" key="1">
    <source>
        <dbReference type="SAM" id="Phobius"/>
    </source>
</evidence>
<organism evidence="2 4">
    <name type="scientific">Agathobacter rectalis</name>
    <dbReference type="NCBI Taxonomy" id="39491"/>
    <lineage>
        <taxon>Bacteria</taxon>
        <taxon>Bacillati</taxon>
        <taxon>Bacillota</taxon>
        <taxon>Clostridia</taxon>
        <taxon>Lachnospirales</taxon>
        <taxon>Lachnospiraceae</taxon>
        <taxon>Agathobacter</taxon>
    </lineage>
</organism>
<feature type="transmembrane region" description="Helical" evidence="1">
    <location>
        <begin position="106"/>
        <end position="132"/>
    </location>
</feature>
<gene>
    <name evidence="2" type="ORF">ERS852580_03449</name>
    <name evidence="3" type="ORF">G4312_11775</name>
</gene>
<dbReference type="RefSeq" id="WP_055238814.1">
    <property type="nucleotide sequence ID" value="NZ_CYXM01000029.1"/>
</dbReference>
<sequence length="244" mass="28010">MRINFIRSELHKTNKVFMYMITLSAFLSVAVLNLIYIYDNSYKTIKNTILIDYIEVNNVLSGETALIMPILCIVVCAFIWTIDFESGCIKYIFSQISRKNWMITKIVTSVITIFFLYFILGVGLTSIAYLLGNKEIITVSYLKQFILLLVVSIPLIIWALFTAIVSVTYQEFGKTVGIVLGLFLLFYILDNYFPNMRGIFPTSAIIYIWGYSNINLLIKNILGVIIYSVILVFALRYVVKNKEV</sequence>
<feature type="transmembrane region" description="Helical" evidence="1">
    <location>
        <begin position="16"/>
        <end position="38"/>
    </location>
</feature>
<reference evidence="3" key="2">
    <citation type="journal article" date="2020" name="Cell Host Microbe">
        <title>Functional and Genomic Variation between Human-Derived Isolates of Lachnospiraceae Reveals Inter- and Intra-Species Diversity.</title>
        <authorList>
            <person name="Sorbara M.T."/>
            <person name="Littmann E.R."/>
            <person name="Fontana E."/>
            <person name="Moody T.U."/>
            <person name="Kohout C.E."/>
            <person name="Gjonbalaj M."/>
            <person name="Eaton V."/>
            <person name="Seok R."/>
            <person name="Leiner I.M."/>
            <person name="Pamer E.G."/>
        </authorList>
    </citation>
    <scope>NUCLEOTIDE SEQUENCE</scope>
    <source>
        <strain evidence="3">MSK.16.45</strain>
    </source>
</reference>